<organism evidence="1 2">
    <name type="scientific">Winogradskyella luteola</name>
    <dbReference type="NCBI Taxonomy" id="2828330"/>
    <lineage>
        <taxon>Bacteria</taxon>
        <taxon>Pseudomonadati</taxon>
        <taxon>Bacteroidota</taxon>
        <taxon>Flavobacteriia</taxon>
        <taxon>Flavobacteriales</taxon>
        <taxon>Flavobacteriaceae</taxon>
        <taxon>Winogradskyella</taxon>
    </lineage>
</organism>
<gene>
    <name evidence="1" type="ORF">KCG49_05705</name>
</gene>
<comment type="caution">
    <text evidence="1">The sequence shown here is derived from an EMBL/GenBank/DDBJ whole genome shotgun (WGS) entry which is preliminary data.</text>
</comment>
<dbReference type="Pfam" id="PF12686">
    <property type="entry name" value="DUF3800"/>
    <property type="match status" value="1"/>
</dbReference>
<reference evidence="1" key="1">
    <citation type="submission" date="2021-04" db="EMBL/GenBank/DDBJ databases">
        <authorList>
            <person name="Pira H."/>
            <person name="Risdian C."/>
            <person name="Wink J."/>
        </authorList>
    </citation>
    <scope>NUCLEOTIDE SEQUENCE</scope>
    <source>
        <strain evidence="1">WHY3</strain>
    </source>
</reference>
<accession>A0A9X1JMV5</accession>
<keyword evidence="2" id="KW-1185">Reference proteome</keyword>
<dbReference type="InterPro" id="IPR024524">
    <property type="entry name" value="DUF3800"/>
</dbReference>
<evidence type="ECO:0000313" key="2">
    <source>
        <dbReference type="Proteomes" id="UP001138894"/>
    </source>
</evidence>
<name>A0A9X1JMV5_9FLAO</name>
<sequence length="273" mass="32470">MYYGITINLGTLNPYFLTCDKFELLVRYMRYYVFIDESGEANVINVDPRFNIFVLCGVIFREDHYKVFDENLKKLKIKHFGDENIILHSYEMRKNIGAFKIFQDNNVLSAFYKDIELIFTKHSYKVIASIVHKEEYKKRYPDENFAYEQSLKFLCERSMSLIGKGHKNNTLHFCLEKRGERKDRSLKKSYTRIHRFGTDYKSTSDFQVCHPTLFFRGKTQNINGLQLADLCAYPIARRILSPEKNQPTYELFKNKLYRNRFGIVKGYGLKHFP</sequence>
<dbReference type="EMBL" id="JAGSPD010000004">
    <property type="protein sequence ID" value="MBV7268691.1"/>
    <property type="molecule type" value="Genomic_DNA"/>
</dbReference>
<dbReference type="Proteomes" id="UP001138894">
    <property type="component" value="Unassembled WGS sequence"/>
</dbReference>
<evidence type="ECO:0000313" key="1">
    <source>
        <dbReference type="EMBL" id="MBV7268691.1"/>
    </source>
</evidence>
<dbReference type="AlphaFoldDB" id="A0A9X1JMV5"/>
<protein>
    <submittedName>
        <fullName evidence="1">DUF3800 domain-containing protein</fullName>
    </submittedName>
</protein>
<dbReference type="RefSeq" id="WP_218545244.1">
    <property type="nucleotide sequence ID" value="NZ_JAGSPD010000004.1"/>
</dbReference>
<proteinExistence type="predicted"/>